<feature type="transmembrane region" description="Helical" evidence="1">
    <location>
        <begin position="13"/>
        <end position="31"/>
    </location>
</feature>
<dbReference type="Proteomes" id="UP000660729">
    <property type="component" value="Unassembled WGS sequence"/>
</dbReference>
<evidence type="ECO:0000313" key="3">
    <source>
        <dbReference type="Proteomes" id="UP000660729"/>
    </source>
</evidence>
<organism evidence="2 3">
    <name type="scientific">Pseudocercospora fuligena</name>
    <dbReference type="NCBI Taxonomy" id="685502"/>
    <lineage>
        <taxon>Eukaryota</taxon>
        <taxon>Fungi</taxon>
        <taxon>Dikarya</taxon>
        <taxon>Ascomycota</taxon>
        <taxon>Pezizomycotina</taxon>
        <taxon>Dothideomycetes</taxon>
        <taxon>Dothideomycetidae</taxon>
        <taxon>Mycosphaerellales</taxon>
        <taxon>Mycosphaerellaceae</taxon>
        <taxon>Pseudocercospora</taxon>
    </lineage>
</organism>
<proteinExistence type="predicted"/>
<accession>A0A8H6RIN8</accession>
<protein>
    <submittedName>
        <fullName evidence="2">Uncharacterized protein</fullName>
    </submittedName>
</protein>
<keyword evidence="1" id="KW-1133">Transmembrane helix</keyword>
<name>A0A8H6RIN8_9PEZI</name>
<keyword evidence="1" id="KW-0472">Membrane</keyword>
<evidence type="ECO:0000256" key="1">
    <source>
        <dbReference type="SAM" id="Phobius"/>
    </source>
</evidence>
<comment type="caution">
    <text evidence="2">The sequence shown here is derived from an EMBL/GenBank/DDBJ whole genome shotgun (WGS) entry which is preliminary data.</text>
</comment>
<evidence type="ECO:0000313" key="2">
    <source>
        <dbReference type="EMBL" id="KAF7191704.1"/>
    </source>
</evidence>
<dbReference type="AlphaFoldDB" id="A0A8H6RIN8"/>
<reference evidence="2" key="1">
    <citation type="submission" date="2020-04" db="EMBL/GenBank/DDBJ databases">
        <title>Draft genome resource of the tomato pathogen Pseudocercospora fuligena.</title>
        <authorList>
            <person name="Zaccaron A."/>
        </authorList>
    </citation>
    <scope>NUCLEOTIDE SEQUENCE</scope>
    <source>
        <strain evidence="2">PF001</strain>
    </source>
</reference>
<sequence>MFDTPDTLDWLDLVATVFSIIWLICSIINIYELRKYKKENRDLRLQIDEYKLDIKRRDRLDKFSYDAARIDLYGTNDLKRGVPQETTPLFLRQLDGTDYPDSDRMQVHTFL</sequence>
<keyword evidence="3" id="KW-1185">Reference proteome</keyword>
<dbReference type="EMBL" id="JABCIY010000157">
    <property type="protein sequence ID" value="KAF7191704.1"/>
    <property type="molecule type" value="Genomic_DNA"/>
</dbReference>
<keyword evidence="1" id="KW-0812">Transmembrane</keyword>
<gene>
    <name evidence="2" type="ORF">HII31_07206</name>
</gene>